<evidence type="ECO:0000256" key="1">
    <source>
        <dbReference type="ARBA" id="ARBA00022723"/>
    </source>
</evidence>
<keyword evidence="8" id="KW-1185">Reference proteome</keyword>
<dbReference type="Proteomes" id="UP001250932">
    <property type="component" value="Unassembled WGS sequence"/>
</dbReference>
<evidence type="ECO:0000256" key="4">
    <source>
        <dbReference type="SAM" id="MobiDB-lite"/>
    </source>
</evidence>
<protein>
    <submittedName>
        <fullName evidence="7">Multicopper oxidase domain-containing protein</fullName>
    </submittedName>
</protein>
<dbReference type="SUPFAM" id="SSF49503">
    <property type="entry name" value="Cupredoxins"/>
    <property type="match status" value="2"/>
</dbReference>
<keyword evidence="3" id="KW-0186">Copper</keyword>
<evidence type="ECO:0000313" key="8">
    <source>
        <dbReference type="Proteomes" id="UP001250932"/>
    </source>
</evidence>
<name>A0ABU3K4Y0_9BACT</name>
<feature type="domain" description="Plastocyanin-like" evidence="5">
    <location>
        <begin position="275"/>
        <end position="376"/>
    </location>
</feature>
<dbReference type="InterPro" id="IPR011706">
    <property type="entry name" value="Cu-oxidase_C"/>
</dbReference>
<dbReference type="Gene3D" id="2.60.40.420">
    <property type="entry name" value="Cupredoxins - blue copper proteins"/>
    <property type="match status" value="1"/>
</dbReference>
<evidence type="ECO:0000259" key="6">
    <source>
        <dbReference type="Pfam" id="PF07732"/>
    </source>
</evidence>
<dbReference type="PANTHER" id="PTHR11709">
    <property type="entry name" value="MULTI-COPPER OXIDASE"/>
    <property type="match status" value="1"/>
</dbReference>
<evidence type="ECO:0000256" key="2">
    <source>
        <dbReference type="ARBA" id="ARBA00023002"/>
    </source>
</evidence>
<dbReference type="PANTHER" id="PTHR11709:SF394">
    <property type="entry name" value="FI03373P-RELATED"/>
    <property type="match status" value="1"/>
</dbReference>
<dbReference type="InterPro" id="IPR045087">
    <property type="entry name" value="Cu-oxidase_fam"/>
</dbReference>
<dbReference type="CDD" id="cd04202">
    <property type="entry name" value="CuRO_D2_2dMcoN_like"/>
    <property type="match status" value="1"/>
</dbReference>
<organism evidence="7 8">
    <name type="scientific">Candidatus Nitronereus thalassa</name>
    <dbReference type="NCBI Taxonomy" id="3020898"/>
    <lineage>
        <taxon>Bacteria</taxon>
        <taxon>Pseudomonadati</taxon>
        <taxon>Nitrospirota</taxon>
        <taxon>Nitrospiria</taxon>
        <taxon>Nitrospirales</taxon>
        <taxon>Nitrospiraceae</taxon>
        <taxon>Candidatus Nitronereus</taxon>
    </lineage>
</organism>
<comment type="caution">
    <text evidence="7">The sequence shown here is derived from an EMBL/GenBank/DDBJ whole genome shotgun (WGS) entry which is preliminary data.</text>
</comment>
<dbReference type="InterPro" id="IPR008972">
    <property type="entry name" value="Cupredoxin"/>
</dbReference>
<reference evidence="7 8" key="1">
    <citation type="journal article" date="2023" name="ISME J.">
        <title>Cultivation and genomic characterization of novel and ubiquitous marine nitrite-oxidizing bacteria from the Nitrospirales.</title>
        <authorList>
            <person name="Mueller A.J."/>
            <person name="Daebeler A."/>
            <person name="Herbold C.W."/>
            <person name="Kirkegaard R.H."/>
            <person name="Daims H."/>
        </authorList>
    </citation>
    <scope>NUCLEOTIDE SEQUENCE [LARGE SCALE GENOMIC DNA]</scope>
    <source>
        <strain evidence="7 8">EB</strain>
    </source>
</reference>
<dbReference type="Pfam" id="PF07732">
    <property type="entry name" value="Cu-oxidase_3"/>
    <property type="match status" value="1"/>
</dbReference>
<feature type="domain" description="Plastocyanin-like" evidence="6">
    <location>
        <begin position="140"/>
        <end position="243"/>
    </location>
</feature>
<evidence type="ECO:0000259" key="5">
    <source>
        <dbReference type="Pfam" id="PF07731"/>
    </source>
</evidence>
<gene>
    <name evidence="7" type="ORF">PPG34_03650</name>
</gene>
<sequence length="415" mass="45110">MTNRMTRVMSAVLVLGLSGGGLTTPGYSHDLGIPHDDDPKGPSVEGKMTGLGQSSSPRIERGKSYSPPPPSMGQQRGVVHTLNVPALGYELDGDVKVFTLIAQPMEHEFTDGQPMDESIIPLMNRAFGHMASHMKSTSQSGVVWGYNGSMPGPTIEANEGDTIRVMFKNELPEPTSVHWHGLEVPNGQDGAAGVTEAPTPPGGTHVYEFTLYQSGTFMYHTGYNVMKQDALGLGGFVVVHPKSSLNKPDKEIAILMQEWTFAPGNPNPNIVSMDFNWFTFNGKAAPSIEVITVQQGDRVRLRFGNLSMQSHPIHIHGYTWNVVGTEGGPIPENAQWPGATVNVPPGTTRDVEFVAWNPGVWRLHCHRLHHVMNAMADMPMGVAPHGGMFTLVRVIPKDPDGVWQHPAQVSRKGQP</sequence>
<dbReference type="EMBL" id="JAQOUE010000001">
    <property type="protein sequence ID" value="MDT7041428.1"/>
    <property type="molecule type" value="Genomic_DNA"/>
</dbReference>
<dbReference type="RefSeq" id="WP_313831782.1">
    <property type="nucleotide sequence ID" value="NZ_JAQOUE010000001.1"/>
</dbReference>
<proteinExistence type="predicted"/>
<dbReference type="Pfam" id="PF07731">
    <property type="entry name" value="Cu-oxidase_2"/>
    <property type="match status" value="1"/>
</dbReference>
<evidence type="ECO:0000256" key="3">
    <source>
        <dbReference type="ARBA" id="ARBA00023008"/>
    </source>
</evidence>
<keyword evidence="1" id="KW-0479">Metal-binding</keyword>
<accession>A0ABU3K4Y0</accession>
<keyword evidence="2" id="KW-0560">Oxidoreductase</keyword>
<dbReference type="InterPro" id="IPR011707">
    <property type="entry name" value="Cu-oxidase-like_N"/>
</dbReference>
<evidence type="ECO:0000313" key="7">
    <source>
        <dbReference type="EMBL" id="MDT7041428.1"/>
    </source>
</evidence>
<dbReference type="PROSITE" id="PS00080">
    <property type="entry name" value="MULTICOPPER_OXIDASE2"/>
    <property type="match status" value="1"/>
</dbReference>
<dbReference type="InterPro" id="IPR002355">
    <property type="entry name" value="Cu_oxidase_Cu_BS"/>
</dbReference>
<feature type="region of interest" description="Disordered" evidence="4">
    <location>
        <begin position="33"/>
        <end position="75"/>
    </location>
</feature>